<dbReference type="EMBL" id="MH590589">
    <property type="protein sequence ID" value="AXH68752.1"/>
    <property type="molecule type" value="Genomic_DNA"/>
</dbReference>
<accession>A0A345MDX1</accession>
<dbReference type="Proteomes" id="UP000259914">
    <property type="component" value="Segment"/>
</dbReference>
<gene>
    <name evidence="1" type="primary">37</name>
    <name evidence="1" type="ORF">SEA_SPARKLEGODDESS_37</name>
</gene>
<protein>
    <submittedName>
        <fullName evidence="1">Tail assembly chaperone</fullName>
    </submittedName>
</protein>
<organism evidence="1 2">
    <name type="scientific">Streptomyces phage SparkleGoddess</name>
    <dbReference type="NCBI Taxonomy" id="2283305"/>
    <lineage>
        <taxon>Viruses</taxon>
        <taxon>Duplodnaviria</taxon>
        <taxon>Heunggongvirae</taxon>
        <taxon>Uroviricota</taxon>
        <taxon>Caudoviricetes</taxon>
        <taxon>Stanwilliamsviridae</taxon>
        <taxon>Loccivirinae</taxon>
        <taxon>Gilsonvirus</taxon>
        <taxon>Gilsonvirus comrade</taxon>
    </lineage>
</organism>
<sequence length="116" mass="12768">MATTVYTTEEVELQDGTTVTLKPLTIKNLRKFMKAMEGFAEATTEDEGLEVMLDSAALCLKAQRPEFWDEKASKHSEEFEDAVDIPTIYKVLDVCGGIKLNDPNLLAAAAEALGRN</sequence>
<name>A0A345MDX1_9CAUD</name>
<proteinExistence type="predicted"/>
<evidence type="ECO:0000313" key="1">
    <source>
        <dbReference type="EMBL" id="AXH68752.1"/>
    </source>
</evidence>
<reference evidence="1 2" key="1">
    <citation type="submission" date="2018-07" db="EMBL/GenBank/DDBJ databases">
        <authorList>
            <person name="Dixon J."/>
            <person name="Knudsen H.R."/>
            <person name="Rock W."/>
            <person name="Scott A.N."/>
            <person name="Walsdorf S.L."/>
            <person name="Layton S.R."/>
            <person name="Nayek S."/>
            <person name="Kim T."/>
            <person name="Hughes L.E."/>
            <person name="Garlena R.A."/>
            <person name="Russell D.A."/>
            <person name="Pope W.H."/>
            <person name="Jacobs-Sera D."/>
            <person name="Hatfull G.F."/>
        </authorList>
    </citation>
    <scope>NUCLEOTIDE SEQUENCE [LARGE SCALE GENOMIC DNA]</scope>
</reference>
<evidence type="ECO:0000313" key="2">
    <source>
        <dbReference type="Proteomes" id="UP000259914"/>
    </source>
</evidence>